<dbReference type="SUPFAM" id="SSF47226">
    <property type="entry name" value="Histidine-containing phosphotransfer domain, HPT domain"/>
    <property type="match status" value="1"/>
</dbReference>
<comment type="caution">
    <text evidence="3">The sequence shown here is derived from an EMBL/GenBank/DDBJ whole genome shotgun (WGS) entry which is preliminary data.</text>
</comment>
<keyword evidence="1" id="KW-0902">Two-component regulatory system</keyword>
<dbReference type="GO" id="GO:0004672">
    <property type="term" value="F:protein kinase activity"/>
    <property type="evidence" value="ECO:0007669"/>
    <property type="project" value="UniProtKB-ARBA"/>
</dbReference>
<keyword evidence="4" id="KW-1185">Reference proteome</keyword>
<evidence type="ECO:0000313" key="4">
    <source>
        <dbReference type="Proteomes" id="UP000646478"/>
    </source>
</evidence>
<sequence>MAVAHQSQAQVSRFQNHAIAFTQPGGEGLAGRSRARAIDLVHLARQTLGDRGLEAEVLSRFSRQASGVANRIGQVTGKERGLLAHSLRSSARSIGAFRVAELAEKVEANPSDEKSAAALRDALTDVQEFIAAISR</sequence>
<dbReference type="Proteomes" id="UP000646478">
    <property type="component" value="Unassembled WGS sequence"/>
</dbReference>
<name>A0A916WBT2_9HYPH</name>
<dbReference type="RefSeq" id="WP_188822012.1">
    <property type="nucleotide sequence ID" value="NZ_BMHH01000003.1"/>
</dbReference>
<dbReference type="Pfam" id="PF01627">
    <property type="entry name" value="Hpt"/>
    <property type="match status" value="1"/>
</dbReference>
<gene>
    <name evidence="3" type="ORF">GCM10011491_09540</name>
</gene>
<dbReference type="InterPro" id="IPR008207">
    <property type="entry name" value="Sig_transdc_His_kin_Hpt_dom"/>
</dbReference>
<evidence type="ECO:0000313" key="3">
    <source>
        <dbReference type="EMBL" id="GGA84150.1"/>
    </source>
</evidence>
<organism evidence="3 4">
    <name type="scientific">Brucella endophytica</name>
    <dbReference type="NCBI Taxonomy" id="1963359"/>
    <lineage>
        <taxon>Bacteria</taxon>
        <taxon>Pseudomonadati</taxon>
        <taxon>Pseudomonadota</taxon>
        <taxon>Alphaproteobacteria</taxon>
        <taxon>Hyphomicrobiales</taxon>
        <taxon>Brucellaceae</taxon>
        <taxon>Brucella/Ochrobactrum group</taxon>
        <taxon>Brucella</taxon>
    </lineage>
</organism>
<evidence type="ECO:0000259" key="2">
    <source>
        <dbReference type="Pfam" id="PF01627"/>
    </source>
</evidence>
<reference evidence="3" key="2">
    <citation type="submission" date="2020-09" db="EMBL/GenBank/DDBJ databases">
        <authorList>
            <person name="Sun Q."/>
            <person name="Zhou Y."/>
        </authorList>
    </citation>
    <scope>NUCLEOTIDE SEQUENCE</scope>
    <source>
        <strain evidence="3">CGMCC 1.15082</strain>
    </source>
</reference>
<proteinExistence type="predicted"/>
<feature type="domain" description="HPt" evidence="2">
    <location>
        <begin position="83"/>
        <end position="128"/>
    </location>
</feature>
<keyword evidence="3" id="KW-0418">Kinase</keyword>
<protein>
    <submittedName>
        <fullName evidence="3">Histidine kinase</fullName>
    </submittedName>
</protein>
<dbReference type="EMBL" id="BMHH01000003">
    <property type="protein sequence ID" value="GGA84150.1"/>
    <property type="molecule type" value="Genomic_DNA"/>
</dbReference>
<reference evidence="3" key="1">
    <citation type="journal article" date="2014" name="Int. J. Syst. Evol. Microbiol.">
        <title>Complete genome sequence of Corynebacterium casei LMG S-19264T (=DSM 44701T), isolated from a smear-ripened cheese.</title>
        <authorList>
            <consortium name="US DOE Joint Genome Institute (JGI-PGF)"/>
            <person name="Walter F."/>
            <person name="Albersmeier A."/>
            <person name="Kalinowski J."/>
            <person name="Ruckert C."/>
        </authorList>
    </citation>
    <scope>NUCLEOTIDE SEQUENCE</scope>
    <source>
        <strain evidence="3">CGMCC 1.15082</strain>
    </source>
</reference>
<dbReference type="GO" id="GO:0000160">
    <property type="term" value="P:phosphorelay signal transduction system"/>
    <property type="evidence" value="ECO:0007669"/>
    <property type="project" value="UniProtKB-KW"/>
</dbReference>
<keyword evidence="3" id="KW-0808">Transferase</keyword>
<dbReference type="Gene3D" id="1.20.120.160">
    <property type="entry name" value="HPT domain"/>
    <property type="match status" value="1"/>
</dbReference>
<evidence type="ECO:0000256" key="1">
    <source>
        <dbReference type="ARBA" id="ARBA00023012"/>
    </source>
</evidence>
<dbReference type="AlphaFoldDB" id="A0A916WBT2"/>
<accession>A0A916WBT2</accession>
<dbReference type="InterPro" id="IPR036641">
    <property type="entry name" value="HPT_dom_sf"/>
</dbReference>